<dbReference type="Gene3D" id="3.40.50.1820">
    <property type="entry name" value="alpha/beta hydrolase"/>
    <property type="match status" value="1"/>
</dbReference>
<evidence type="ECO:0000313" key="9">
    <source>
        <dbReference type="EMBL" id="MXN66592.1"/>
    </source>
</evidence>
<dbReference type="GO" id="GO:0005576">
    <property type="term" value="C:extracellular region"/>
    <property type="evidence" value="ECO:0007669"/>
    <property type="project" value="UniProtKB-SubCell"/>
</dbReference>
<dbReference type="InterPro" id="IPR043595">
    <property type="entry name" value="FaeB/C/D"/>
</dbReference>
<dbReference type="PANTHER" id="PTHR38050">
    <property type="match status" value="1"/>
</dbReference>
<proteinExistence type="predicted"/>
<protein>
    <submittedName>
        <fullName evidence="9">Polyhydroxybutyrate depolymerase</fullName>
    </submittedName>
</protein>
<dbReference type="GO" id="GO:0045493">
    <property type="term" value="P:xylan catabolic process"/>
    <property type="evidence" value="ECO:0007669"/>
    <property type="project" value="UniProtKB-KW"/>
</dbReference>
<evidence type="ECO:0000256" key="4">
    <source>
        <dbReference type="ARBA" id="ARBA00022729"/>
    </source>
</evidence>
<evidence type="ECO:0000313" key="10">
    <source>
        <dbReference type="Proteomes" id="UP000433101"/>
    </source>
</evidence>
<dbReference type="AlphaFoldDB" id="A0A7X3LWZ0"/>
<feature type="signal peptide" evidence="8">
    <location>
        <begin position="1"/>
        <end position="24"/>
    </location>
</feature>
<comment type="subcellular location">
    <subcellularLocation>
        <location evidence="1">Secreted</location>
    </subcellularLocation>
</comment>
<dbReference type="RefSeq" id="WP_160776846.1">
    <property type="nucleotide sequence ID" value="NZ_WUMV01000008.1"/>
</dbReference>
<keyword evidence="3" id="KW-0858">Xylan degradation</keyword>
<evidence type="ECO:0000256" key="6">
    <source>
        <dbReference type="ARBA" id="ARBA00023277"/>
    </source>
</evidence>
<keyword evidence="10" id="KW-1185">Reference proteome</keyword>
<dbReference type="GO" id="GO:0030600">
    <property type="term" value="F:feruloyl esterase activity"/>
    <property type="evidence" value="ECO:0007669"/>
    <property type="project" value="InterPro"/>
</dbReference>
<keyword evidence="7" id="KW-0624">Polysaccharide degradation</keyword>
<evidence type="ECO:0000256" key="7">
    <source>
        <dbReference type="ARBA" id="ARBA00023326"/>
    </source>
</evidence>
<dbReference type="PANTHER" id="PTHR38050:SF2">
    <property type="entry name" value="FERULOYL ESTERASE C-RELATED"/>
    <property type="match status" value="1"/>
</dbReference>
<keyword evidence="6" id="KW-0119">Carbohydrate metabolism</keyword>
<organism evidence="9 10">
    <name type="scientific">Stappia sediminis</name>
    <dbReference type="NCBI Taxonomy" id="2692190"/>
    <lineage>
        <taxon>Bacteria</taxon>
        <taxon>Pseudomonadati</taxon>
        <taxon>Pseudomonadota</taxon>
        <taxon>Alphaproteobacteria</taxon>
        <taxon>Hyphomicrobiales</taxon>
        <taxon>Stappiaceae</taxon>
        <taxon>Stappia</taxon>
    </lineage>
</organism>
<sequence>MLMGLAVFTGLAAASLGWSGAAHAFACGVDTPCKVDGGEYRVRFPSGWDGVTPIGAIFFVHGWRGSARSEMRSKGWARMADDLNVAFVAPEGNGTWSYPGSPTQTRDEFAYFENVVKDLTTRFAVRADRLMASGFSMGGSMVWNLACYRSRLFAGFAPVAGAFWNPVPEACPSPPPILFHVHGTSDRTVPIGGRPIGGIWGQSNVAESLAVWQKEEHLPLVFPTVAPAEGIACQRQETDSALLEVCLHDGGHSVRGEWIRRAWKELSERKGW</sequence>
<dbReference type="Proteomes" id="UP000433101">
    <property type="component" value="Unassembled WGS sequence"/>
</dbReference>
<keyword evidence="5" id="KW-0378">Hydrolase</keyword>
<keyword evidence="4 8" id="KW-0732">Signal</keyword>
<keyword evidence="2" id="KW-0964">Secreted</keyword>
<comment type="caution">
    <text evidence="9">The sequence shown here is derived from an EMBL/GenBank/DDBJ whole genome shotgun (WGS) entry which is preliminary data.</text>
</comment>
<evidence type="ECO:0000256" key="2">
    <source>
        <dbReference type="ARBA" id="ARBA00022525"/>
    </source>
</evidence>
<accession>A0A7X3LWZ0</accession>
<dbReference type="EMBL" id="WUMV01000008">
    <property type="protein sequence ID" value="MXN66592.1"/>
    <property type="molecule type" value="Genomic_DNA"/>
</dbReference>
<evidence type="ECO:0000256" key="1">
    <source>
        <dbReference type="ARBA" id="ARBA00004613"/>
    </source>
</evidence>
<evidence type="ECO:0000256" key="5">
    <source>
        <dbReference type="ARBA" id="ARBA00022801"/>
    </source>
</evidence>
<dbReference type="SUPFAM" id="SSF53474">
    <property type="entry name" value="alpha/beta-Hydrolases"/>
    <property type="match status" value="1"/>
</dbReference>
<evidence type="ECO:0000256" key="8">
    <source>
        <dbReference type="SAM" id="SignalP"/>
    </source>
</evidence>
<gene>
    <name evidence="9" type="ORF">GR183_16875</name>
</gene>
<evidence type="ECO:0000256" key="3">
    <source>
        <dbReference type="ARBA" id="ARBA00022651"/>
    </source>
</evidence>
<dbReference type="InterPro" id="IPR029058">
    <property type="entry name" value="AB_hydrolase_fold"/>
</dbReference>
<name>A0A7X3LWZ0_9HYPH</name>
<feature type="chain" id="PRO_5030977221" evidence="8">
    <location>
        <begin position="25"/>
        <end position="272"/>
    </location>
</feature>
<reference evidence="9 10" key="1">
    <citation type="submission" date="2019-12" db="EMBL/GenBank/DDBJ databases">
        <authorList>
            <person name="Li M."/>
        </authorList>
    </citation>
    <scope>NUCLEOTIDE SEQUENCE [LARGE SCALE GENOMIC DNA]</scope>
    <source>
        <strain evidence="9 10">GBMRC 2046</strain>
    </source>
</reference>